<dbReference type="EMBL" id="CAVMJV010000008">
    <property type="protein sequence ID" value="CAK5036827.1"/>
    <property type="molecule type" value="Genomic_DNA"/>
</dbReference>
<accession>A0ACB0Y9B9</accession>
<sequence>MKRYRNFFTSFRGRFLLPLILINIFIFITFFYSFFSSRPQQLVERQNIELYSQPARLKEPISKPLILMWTNIFRQQTMQLESDCPLASLCELTYNRSFLPKVF</sequence>
<gene>
    <name evidence="1" type="ORF">MENTE1834_LOCUS9141</name>
</gene>
<reference evidence="1" key="1">
    <citation type="submission" date="2023-11" db="EMBL/GenBank/DDBJ databases">
        <authorList>
            <person name="Poullet M."/>
        </authorList>
    </citation>
    <scope>NUCLEOTIDE SEQUENCE</scope>
    <source>
        <strain evidence="1">E1834</strain>
    </source>
</reference>
<proteinExistence type="predicted"/>
<evidence type="ECO:0000313" key="1">
    <source>
        <dbReference type="EMBL" id="CAK5036827.1"/>
    </source>
</evidence>
<name>A0ACB0Y9B9_MELEN</name>
<organism evidence="1 2">
    <name type="scientific">Meloidogyne enterolobii</name>
    <name type="common">Root-knot nematode worm</name>
    <name type="synonym">Meloidogyne mayaguensis</name>
    <dbReference type="NCBI Taxonomy" id="390850"/>
    <lineage>
        <taxon>Eukaryota</taxon>
        <taxon>Metazoa</taxon>
        <taxon>Ecdysozoa</taxon>
        <taxon>Nematoda</taxon>
        <taxon>Chromadorea</taxon>
        <taxon>Rhabditida</taxon>
        <taxon>Tylenchina</taxon>
        <taxon>Tylenchomorpha</taxon>
        <taxon>Tylenchoidea</taxon>
        <taxon>Meloidogynidae</taxon>
        <taxon>Meloidogyninae</taxon>
        <taxon>Meloidogyne</taxon>
    </lineage>
</organism>
<comment type="caution">
    <text evidence="1">The sequence shown here is derived from an EMBL/GenBank/DDBJ whole genome shotgun (WGS) entry which is preliminary data.</text>
</comment>
<evidence type="ECO:0000313" key="2">
    <source>
        <dbReference type="Proteomes" id="UP001497535"/>
    </source>
</evidence>
<keyword evidence="2" id="KW-1185">Reference proteome</keyword>
<protein>
    <submittedName>
        <fullName evidence="1">Uncharacterized protein</fullName>
    </submittedName>
</protein>
<dbReference type="Proteomes" id="UP001497535">
    <property type="component" value="Unassembled WGS sequence"/>
</dbReference>